<evidence type="ECO:0000313" key="14">
    <source>
        <dbReference type="EMBL" id="PKZ16715.1"/>
    </source>
</evidence>
<protein>
    <recommendedName>
        <fullName evidence="3">tetrahydrofolate synthase</fullName>
        <ecNumber evidence="3">6.3.2.17</ecNumber>
    </recommendedName>
    <alternativeName>
        <fullName evidence="9">Tetrahydrofolylpolyglutamate synthase</fullName>
    </alternativeName>
</protein>
<keyword evidence="5" id="KW-0479">Metal-binding</keyword>
<evidence type="ECO:0000256" key="11">
    <source>
        <dbReference type="PIRNR" id="PIRNR001563"/>
    </source>
</evidence>
<dbReference type="InterPro" id="IPR013221">
    <property type="entry name" value="Mur_ligase_cen"/>
</dbReference>
<keyword evidence="7 11" id="KW-0067">ATP-binding</keyword>
<evidence type="ECO:0000256" key="3">
    <source>
        <dbReference type="ARBA" id="ARBA00013025"/>
    </source>
</evidence>
<evidence type="ECO:0000256" key="5">
    <source>
        <dbReference type="ARBA" id="ARBA00022723"/>
    </source>
</evidence>
<reference evidence="14 15" key="1">
    <citation type="submission" date="2017-12" db="EMBL/GenBank/DDBJ databases">
        <title>Phylogenetic diversity of female urinary microbiome.</title>
        <authorList>
            <person name="Thomas-White K."/>
            <person name="Wolfe A.J."/>
        </authorList>
    </citation>
    <scope>NUCLEOTIDE SEQUENCE [LARGE SCALE GENOMIC DNA]</scope>
    <source>
        <strain evidence="14 15">UMB0119</strain>
    </source>
</reference>
<dbReference type="PANTHER" id="PTHR11136">
    <property type="entry name" value="FOLYLPOLYGLUTAMATE SYNTHASE-RELATED"/>
    <property type="match status" value="1"/>
</dbReference>
<dbReference type="Gene3D" id="3.40.1190.10">
    <property type="entry name" value="Mur-like, catalytic domain"/>
    <property type="match status" value="1"/>
</dbReference>
<organism evidence="14 15">
    <name type="scientific">Anaerococcus octavius</name>
    <dbReference type="NCBI Taxonomy" id="54007"/>
    <lineage>
        <taxon>Bacteria</taxon>
        <taxon>Bacillati</taxon>
        <taxon>Bacillota</taxon>
        <taxon>Tissierellia</taxon>
        <taxon>Tissierellales</taxon>
        <taxon>Peptoniphilaceae</taxon>
        <taxon>Anaerococcus</taxon>
    </lineage>
</organism>
<dbReference type="Proteomes" id="UP000234335">
    <property type="component" value="Unassembled WGS sequence"/>
</dbReference>
<keyword evidence="8" id="KW-0460">Magnesium</keyword>
<dbReference type="EMBL" id="PKGS01000003">
    <property type="protein sequence ID" value="PKZ16715.1"/>
    <property type="molecule type" value="Genomic_DNA"/>
</dbReference>
<evidence type="ECO:0000256" key="7">
    <source>
        <dbReference type="ARBA" id="ARBA00022840"/>
    </source>
</evidence>
<dbReference type="InterPro" id="IPR018109">
    <property type="entry name" value="Folylpolyglutamate_synth_CS"/>
</dbReference>
<evidence type="ECO:0000259" key="13">
    <source>
        <dbReference type="Pfam" id="PF08245"/>
    </source>
</evidence>
<dbReference type="PROSITE" id="PS01012">
    <property type="entry name" value="FOLYLPOLYGLU_SYNT_2"/>
    <property type="match status" value="1"/>
</dbReference>
<keyword evidence="15" id="KW-1185">Reference proteome</keyword>
<dbReference type="NCBIfam" id="TIGR01499">
    <property type="entry name" value="folC"/>
    <property type="match status" value="1"/>
</dbReference>
<gene>
    <name evidence="14" type="ORF">CYJ34_05825</name>
</gene>
<dbReference type="InterPro" id="IPR036615">
    <property type="entry name" value="Mur_ligase_C_dom_sf"/>
</dbReference>
<evidence type="ECO:0000256" key="8">
    <source>
        <dbReference type="ARBA" id="ARBA00022842"/>
    </source>
</evidence>
<evidence type="ECO:0000256" key="9">
    <source>
        <dbReference type="ARBA" id="ARBA00030592"/>
    </source>
</evidence>
<comment type="catalytic activity">
    <reaction evidence="10">
        <text>(6S)-5,6,7,8-tetrahydrofolyl-(gamma-L-Glu)(n) + L-glutamate + ATP = (6S)-5,6,7,8-tetrahydrofolyl-(gamma-L-Glu)(n+1) + ADP + phosphate + H(+)</text>
        <dbReference type="Rhea" id="RHEA:10580"/>
        <dbReference type="Rhea" id="RHEA-COMP:14738"/>
        <dbReference type="Rhea" id="RHEA-COMP:14740"/>
        <dbReference type="ChEBI" id="CHEBI:15378"/>
        <dbReference type="ChEBI" id="CHEBI:29985"/>
        <dbReference type="ChEBI" id="CHEBI:30616"/>
        <dbReference type="ChEBI" id="CHEBI:43474"/>
        <dbReference type="ChEBI" id="CHEBI:141005"/>
        <dbReference type="ChEBI" id="CHEBI:456216"/>
        <dbReference type="EC" id="6.3.2.17"/>
    </reaction>
</comment>
<dbReference type="GO" id="GO:0005737">
    <property type="term" value="C:cytoplasm"/>
    <property type="evidence" value="ECO:0007669"/>
    <property type="project" value="TreeGrafter"/>
</dbReference>
<dbReference type="Gene3D" id="3.90.190.20">
    <property type="entry name" value="Mur ligase, C-terminal domain"/>
    <property type="match status" value="1"/>
</dbReference>
<comment type="caution">
    <text evidence="14">The sequence shown here is derived from an EMBL/GenBank/DDBJ whole genome shotgun (WGS) entry which is preliminary data.</text>
</comment>
<sequence length="424" mass="48656">MKYFDAVNFINNRPVSKGDHTLEKIEKLLDFFDNPQDKIRIIHIAGTNGKGSTTRFLASVFSRNYKTGSFTSPYIARINENISIDGKEISDEQLSNLVQRLEQPIKTLDKEGYYLSYFEIITAIMYIYFYEQSVDVAIVETGLGGLLDCTNIIKKPIASVITTISMDHTNILGNDIRQIAYQKAGIIKENVPVFIYPQKDEVMNVFLKKTLETNSKLYSFTKNEVNIKKADENANVFDFRNYKDVNLQLLGIHQIYNACLALMVIDYFKDELCLDENDIKQSLSKADNPGRITYICKSPRVLVDGSHNEESIDALIETLKYFSYDRLIVGFSVLKDKDYNYIIKQLSKIADYLIVTNINNPRAFDFDSLSKIVEAKREDVVSIEDSIKAYEYSKEMSRKGDLILWCGSLYLISELINYENSFNN</sequence>
<dbReference type="GO" id="GO:0008841">
    <property type="term" value="F:dihydrofolate synthase activity"/>
    <property type="evidence" value="ECO:0007669"/>
    <property type="project" value="TreeGrafter"/>
</dbReference>
<dbReference type="PANTHER" id="PTHR11136:SF0">
    <property type="entry name" value="DIHYDROFOLATE SYNTHETASE-RELATED"/>
    <property type="match status" value="1"/>
</dbReference>
<dbReference type="EC" id="6.3.2.17" evidence="3"/>
<feature type="domain" description="Mur ligase central" evidence="13">
    <location>
        <begin position="44"/>
        <end position="264"/>
    </location>
</feature>
<dbReference type="AlphaFoldDB" id="A0A2I1M994"/>
<comment type="cofactor">
    <cofactor evidence="1">
        <name>Mg(2+)</name>
        <dbReference type="ChEBI" id="CHEBI:18420"/>
    </cofactor>
</comment>
<dbReference type="GO" id="GO:0005524">
    <property type="term" value="F:ATP binding"/>
    <property type="evidence" value="ECO:0007669"/>
    <property type="project" value="UniProtKB-KW"/>
</dbReference>
<evidence type="ECO:0000256" key="6">
    <source>
        <dbReference type="ARBA" id="ARBA00022741"/>
    </source>
</evidence>
<dbReference type="SUPFAM" id="SSF53244">
    <property type="entry name" value="MurD-like peptide ligases, peptide-binding domain"/>
    <property type="match status" value="1"/>
</dbReference>
<evidence type="ECO:0000256" key="10">
    <source>
        <dbReference type="ARBA" id="ARBA00047493"/>
    </source>
</evidence>
<evidence type="ECO:0000256" key="4">
    <source>
        <dbReference type="ARBA" id="ARBA00022598"/>
    </source>
</evidence>
<accession>A0A2I1M994</accession>
<dbReference type="Pfam" id="PF08245">
    <property type="entry name" value="Mur_ligase_M"/>
    <property type="match status" value="1"/>
</dbReference>
<proteinExistence type="inferred from homology"/>
<dbReference type="Pfam" id="PF02875">
    <property type="entry name" value="Mur_ligase_C"/>
    <property type="match status" value="1"/>
</dbReference>
<dbReference type="FunFam" id="3.40.1190.10:FF:000011">
    <property type="entry name" value="Folylpolyglutamate synthase/dihydrofolate synthase"/>
    <property type="match status" value="1"/>
</dbReference>
<evidence type="ECO:0000313" key="15">
    <source>
        <dbReference type="Proteomes" id="UP000234335"/>
    </source>
</evidence>
<dbReference type="PIRSF" id="PIRSF001563">
    <property type="entry name" value="Folylpolyglu_synth"/>
    <property type="match status" value="1"/>
</dbReference>
<evidence type="ECO:0000256" key="2">
    <source>
        <dbReference type="ARBA" id="ARBA00008276"/>
    </source>
</evidence>
<evidence type="ECO:0000256" key="1">
    <source>
        <dbReference type="ARBA" id="ARBA00001946"/>
    </source>
</evidence>
<evidence type="ECO:0000259" key="12">
    <source>
        <dbReference type="Pfam" id="PF02875"/>
    </source>
</evidence>
<dbReference type="SUPFAM" id="SSF53623">
    <property type="entry name" value="MurD-like peptide ligases, catalytic domain"/>
    <property type="match status" value="1"/>
</dbReference>
<dbReference type="GO" id="GO:0004326">
    <property type="term" value="F:tetrahydrofolylpolyglutamate synthase activity"/>
    <property type="evidence" value="ECO:0007669"/>
    <property type="project" value="UniProtKB-EC"/>
</dbReference>
<dbReference type="InterPro" id="IPR001645">
    <property type="entry name" value="Folylpolyglutamate_synth"/>
</dbReference>
<dbReference type="GO" id="GO:0046872">
    <property type="term" value="F:metal ion binding"/>
    <property type="evidence" value="ECO:0007669"/>
    <property type="project" value="UniProtKB-KW"/>
</dbReference>
<feature type="domain" description="Mur ligase C-terminal" evidence="12">
    <location>
        <begin position="290"/>
        <end position="408"/>
    </location>
</feature>
<dbReference type="InterPro" id="IPR004101">
    <property type="entry name" value="Mur_ligase_C"/>
</dbReference>
<dbReference type="InterPro" id="IPR036565">
    <property type="entry name" value="Mur-like_cat_sf"/>
</dbReference>
<dbReference type="RefSeq" id="WP_101540376.1">
    <property type="nucleotide sequence ID" value="NZ_PKGS01000003.1"/>
</dbReference>
<comment type="similarity">
    <text evidence="2 11">Belongs to the folylpolyglutamate synthase family.</text>
</comment>
<name>A0A2I1M994_9FIRM</name>
<keyword evidence="6 11" id="KW-0547">Nucleotide-binding</keyword>
<keyword evidence="4 11" id="KW-0436">Ligase</keyword>